<feature type="domain" description="Bacteriophage tail tape measure N-terminal" evidence="3">
    <location>
        <begin position="53"/>
        <end position="222"/>
    </location>
</feature>
<proteinExistence type="predicted"/>
<feature type="region of interest" description="Disordered" evidence="2">
    <location>
        <begin position="471"/>
        <end position="501"/>
    </location>
</feature>
<reference evidence="4 5" key="1">
    <citation type="journal article" date="2012" name="J. Bacteriol.">
        <title>Genome Sequence of Oceanibaculum indicum Type Strain P24.</title>
        <authorList>
            <person name="Lai Q."/>
            <person name="Shao Z."/>
        </authorList>
    </citation>
    <scope>NUCLEOTIDE SEQUENCE [LARGE SCALE GENOMIC DNA]</scope>
    <source>
        <strain evidence="4 5">P24</strain>
    </source>
</reference>
<dbReference type="STRING" id="1207063.P24_15174"/>
<evidence type="ECO:0000256" key="1">
    <source>
        <dbReference type="SAM" id="Coils"/>
    </source>
</evidence>
<keyword evidence="1" id="KW-0175">Coiled coil</keyword>
<dbReference type="PATRIC" id="fig|1207063.3.peg.3061"/>
<protein>
    <submittedName>
        <fullName evidence="4">Phage tail tape measure protein</fullName>
    </submittedName>
</protein>
<dbReference type="EMBL" id="AMRL01000024">
    <property type="protein sequence ID" value="EKE70896.1"/>
    <property type="molecule type" value="Genomic_DNA"/>
</dbReference>
<comment type="caution">
    <text evidence="4">The sequence shown here is derived from an EMBL/GenBank/DDBJ whole genome shotgun (WGS) entry which is preliminary data.</text>
</comment>
<evidence type="ECO:0000256" key="2">
    <source>
        <dbReference type="SAM" id="MobiDB-lite"/>
    </source>
</evidence>
<organism evidence="4 5">
    <name type="scientific">Oceanibaculum indicum P24</name>
    <dbReference type="NCBI Taxonomy" id="1207063"/>
    <lineage>
        <taxon>Bacteria</taxon>
        <taxon>Pseudomonadati</taxon>
        <taxon>Pseudomonadota</taxon>
        <taxon>Alphaproteobacteria</taxon>
        <taxon>Rhodospirillales</taxon>
        <taxon>Oceanibaculaceae</taxon>
        <taxon>Oceanibaculum</taxon>
    </lineage>
</organism>
<dbReference type="Pfam" id="PF06791">
    <property type="entry name" value="TMP_2"/>
    <property type="match status" value="1"/>
</dbReference>
<evidence type="ECO:0000259" key="3">
    <source>
        <dbReference type="Pfam" id="PF06791"/>
    </source>
</evidence>
<dbReference type="RefSeq" id="WP_008945638.1">
    <property type="nucleotide sequence ID" value="NZ_AMRL01000024.1"/>
</dbReference>
<feature type="coiled-coil region" evidence="1">
    <location>
        <begin position="320"/>
        <end position="374"/>
    </location>
</feature>
<dbReference type="InterPro" id="IPR009628">
    <property type="entry name" value="Phage_tape_measure_N"/>
</dbReference>
<evidence type="ECO:0000313" key="4">
    <source>
        <dbReference type="EMBL" id="EKE70896.1"/>
    </source>
</evidence>
<sequence>MSADRAIYIRLGVQDADKAMSALNRVGLTGEASLQRVAKASAPASAALRGVDQASQAVQGSLAGMAGRLGAVGTGLAAIHPAAMLAAAGVAAVSLSLSKGVKDAAEAEKQLLRVEGVLRATGNASGQTVAGIESMAQQMQRTRLVTAGEVREASAALATFKSVTGDTFGTAIRLAQDMGAVMGGNLTSNIAQLGRALEDPIQGVSALRERGISLNVVQMEMIRGFVESGEKAKAQAVILDEIAKQVGGAGEREASGSLVGAYKAAAVAVGEFLETAASQTGALEGLKSLYRGVADEVDGLTLRIGGGSQDAREGFLARNLEEGEKRLASLSAELQRLQDDGAFAAQIRNQQQRVEAERQAVAELRKEYEDFLAVKGGDESKAAAEAAAAAAARDAAAQEARAAALAKFAEVQQRSIELAGIETREREKLAAADKAEADLKKELAKVQAAASAEEIAAARARAVAEVEAKQALEDAGKAEDERRRRAEKAQQEAAKEAEKRRDAVAAIEGQIAGLADERAQLEMTDRERAIHVELLRAEEIARKANIALTAEQEKRIREETGALYDRNAAKEKQAELDRDVKRKADEAARQVERAVEHSTGRIVDFTADAFDRLLSGTSGSVREIANDLLAVMRRTFAQIAAEAVIRPSVEGVITSALSGGMPRVGAGGGASGGAGVGISDLFSIGNLLSGGGILGAGGQAMVGNAALSLGFGPGMANAAIDAVNFSPWGVVGSLGARLLGLGGGIGGTIGGIGGSLAGGAAGAAWLGPMLGAAGGPVGAVIGAFLGTALGGLFGSQPSDYTASFQGMLNGRVRPTEDGANEETRAARDELQGIVMSAIGQLTQMTGGRLSDNLYIDSAIGSRDGSRFWLYRTMEDLFGQPASARPEAIASGTYGSPEEMVAGLLEAIVGTLEDVPDDLREKLARVSFDDLEQGFGDVDLITRFDKIFQAAEPVGQMETGIRSLYAAFEDASERAERLELDVASVGDQFQDALSRLFTGEASPGVYATAWRQLNEAIEATNEEAERLGLTLDSSIVQAMQETRGRLRAELSGNLDAAINDARGNGFLNQAAGFVAQFSANVAELEAVGLPAAKATELLSLQLAGLFAGLSPDQAAALRAELDRLGVSLDATTAKAASDAAMLAGLEGEVTRTRNAYLAALQQEAVELEDQERAWRGLAVSMRNARLSLLTDPQLSPLGPAAQYAEARAQFIATRDAALGGDEEAAGRLEDVSRRFLEISQSYHADQAAFRADFDLVQAAMRDTEDAARRIADRALELLAVQRDQLASMGVLIDETRSIAEALAEYQAAVLALAAGKSGAGVGGGAGSITYADTGYQRSADDLIHGVDRATRDAILLSLGQTTAGGGAVQARIASDPAFAADYRQALIDAGGLPGFAYGGISRGPQIAMVSEGPYSAEAHVPLPDGRSIPVTVSNGGVGGDAVAREVARSGADTVAAVGEVADAVAALAGIVGRLVAENSNLAKEVQRLALRPLPAPATGKL</sequence>
<evidence type="ECO:0000313" key="5">
    <source>
        <dbReference type="Proteomes" id="UP000006746"/>
    </source>
</evidence>
<gene>
    <name evidence="4" type="ORF">P24_15174</name>
</gene>
<dbReference type="eggNOG" id="COG1196">
    <property type="taxonomic scope" value="Bacteria"/>
</dbReference>
<dbReference type="Proteomes" id="UP000006746">
    <property type="component" value="Unassembled WGS sequence"/>
</dbReference>
<accession>K2IL88</accession>
<keyword evidence="5" id="KW-1185">Reference proteome</keyword>
<name>K2IL88_9PROT</name>